<sequence length="158" mass="18049">MKKIILLVILFNFVFSYSQNKQEKVKELISLSGIFTLSKKVEAELISRYRKKYENIPDSAWKSIEPKINIDELINEVADIYGSKLTEKEIDQLLVFYKSDLGKKVIQNAPIIMTQIQTSSSNWATKVTNIINSDLEKMGYLQSPPPPQSNPPAPMIQK</sequence>
<dbReference type="Pfam" id="PF09832">
    <property type="entry name" value="DUF2059"/>
    <property type="match status" value="1"/>
</dbReference>
<evidence type="ECO:0000313" key="4">
    <source>
        <dbReference type="Proteomes" id="UP000199203"/>
    </source>
</evidence>
<dbReference type="RefSeq" id="WP_089871068.1">
    <property type="nucleotide sequence ID" value="NZ_FNBH01000001.1"/>
</dbReference>
<evidence type="ECO:0000259" key="2">
    <source>
        <dbReference type="Pfam" id="PF09832"/>
    </source>
</evidence>
<dbReference type="STRING" id="454006.SAMN05421825_0496"/>
<gene>
    <name evidence="3" type="ORF">SAMN05421825_0496</name>
</gene>
<feature type="region of interest" description="Disordered" evidence="1">
    <location>
        <begin position="138"/>
        <end position="158"/>
    </location>
</feature>
<keyword evidence="4" id="KW-1185">Reference proteome</keyword>
<reference evidence="4" key="1">
    <citation type="submission" date="2016-10" db="EMBL/GenBank/DDBJ databases">
        <authorList>
            <person name="Varghese N."/>
            <person name="Submissions S."/>
        </authorList>
    </citation>
    <scope>NUCLEOTIDE SEQUENCE [LARGE SCALE GENOMIC DNA]</scope>
    <source>
        <strain evidence="4">DSM 19684</strain>
    </source>
</reference>
<feature type="domain" description="DUF2059" evidence="2">
    <location>
        <begin position="71"/>
        <end position="127"/>
    </location>
</feature>
<accession>A0A1G7GKC2</accession>
<protein>
    <recommendedName>
        <fullName evidence="2">DUF2059 domain-containing protein</fullName>
    </recommendedName>
</protein>
<evidence type="ECO:0000256" key="1">
    <source>
        <dbReference type="SAM" id="MobiDB-lite"/>
    </source>
</evidence>
<dbReference type="EMBL" id="FNBH01000001">
    <property type="protein sequence ID" value="SDE88587.1"/>
    <property type="molecule type" value="Genomic_DNA"/>
</dbReference>
<dbReference type="InterPro" id="IPR018637">
    <property type="entry name" value="DUF2059"/>
</dbReference>
<evidence type="ECO:0000313" key="3">
    <source>
        <dbReference type="EMBL" id="SDE88587.1"/>
    </source>
</evidence>
<feature type="compositionally biased region" description="Pro residues" evidence="1">
    <location>
        <begin position="143"/>
        <end position="158"/>
    </location>
</feature>
<name>A0A1G7GKC2_9FLAO</name>
<dbReference type="AlphaFoldDB" id="A0A1G7GKC2"/>
<organism evidence="3 4">
    <name type="scientific">Epilithonimonas hungarica</name>
    <dbReference type="NCBI Taxonomy" id="454006"/>
    <lineage>
        <taxon>Bacteria</taxon>
        <taxon>Pseudomonadati</taxon>
        <taxon>Bacteroidota</taxon>
        <taxon>Flavobacteriia</taxon>
        <taxon>Flavobacteriales</taxon>
        <taxon>Weeksellaceae</taxon>
        <taxon>Chryseobacterium group</taxon>
        <taxon>Epilithonimonas</taxon>
    </lineage>
</organism>
<dbReference type="Proteomes" id="UP000199203">
    <property type="component" value="Unassembled WGS sequence"/>
</dbReference>
<proteinExistence type="predicted"/>
<dbReference type="OrthoDB" id="1143459at2"/>